<evidence type="ECO:0000313" key="4">
    <source>
        <dbReference type="Proteomes" id="UP000479132"/>
    </source>
</evidence>
<keyword evidence="1" id="KW-0812">Transmembrane</keyword>
<sequence>MFALSALFSMVVFAILMMVINGGFSLNNMKSILLPTLFMGLFMGVGFPYLLKKITPFLVKNVDTPILSEGEKIIIEQKANLFRNWWIATGGKLFLTNRRLIFSAHKYNFQQKETSIDLSKISSIKKRKTARLVDNGLRINTTENTEFDFVVDDRSEWIDRLET</sequence>
<feature type="domain" description="GRAM" evidence="2">
    <location>
        <begin position="67"/>
        <end position="149"/>
    </location>
</feature>
<protein>
    <recommendedName>
        <fullName evidence="2">GRAM domain-containing protein</fullName>
    </recommendedName>
</protein>
<keyword evidence="4" id="KW-1185">Reference proteome</keyword>
<gene>
    <name evidence="3" type="ORF">G3569_08875</name>
</gene>
<dbReference type="AlphaFoldDB" id="A0A6M1T331"/>
<dbReference type="Gene3D" id="2.30.29.30">
    <property type="entry name" value="Pleckstrin-homology domain (PH domain)/Phosphotyrosine-binding domain (PTB)"/>
    <property type="match status" value="1"/>
</dbReference>
<accession>A0A6M1T331</accession>
<evidence type="ECO:0000256" key="1">
    <source>
        <dbReference type="SAM" id="Phobius"/>
    </source>
</evidence>
<dbReference type="InterPro" id="IPR011993">
    <property type="entry name" value="PH-like_dom_sf"/>
</dbReference>
<proteinExistence type="predicted"/>
<organism evidence="3 4">
    <name type="scientific">Fodinibius halophilus</name>
    <dbReference type="NCBI Taxonomy" id="1736908"/>
    <lineage>
        <taxon>Bacteria</taxon>
        <taxon>Pseudomonadati</taxon>
        <taxon>Balneolota</taxon>
        <taxon>Balneolia</taxon>
        <taxon>Balneolales</taxon>
        <taxon>Balneolaceae</taxon>
        <taxon>Fodinibius</taxon>
    </lineage>
</organism>
<keyword evidence="1" id="KW-1133">Transmembrane helix</keyword>
<reference evidence="3 4" key="1">
    <citation type="submission" date="2020-02" db="EMBL/GenBank/DDBJ databases">
        <title>Aliifodinibius halophilus 2W32, complete genome.</title>
        <authorList>
            <person name="Li Y."/>
            <person name="Wu S."/>
        </authorList>
    </citation>
    <scope>NUCLEOTIDE SEQUENCE [LARGE SCALE GENOMIC DNA]</scope>
    <source>
        <strain evidence="3 4">2W32</strain>
    </source>
</reference>
<dbReference type="EMBL" id="JAALLS010000010">
    <property type="protein sequence ID" value="NGP88467.1"/>
    <property type="molecule type" value="Genomic_DNA"/>
</dbReference>
<evidence type="ECO:0000313" key="3">
    <source>
        <dbReference type="EMBL" id="NGP88467.1"/>
    </source>
</evidence>
<feature type="transmembrane region" description="Helical" evidence="1">
    <location>
        <begin position="7"/>
        <end position="26"/>
    </location>
</feature>
<dbReference type="InterPro" id="IPR004182">
    <property type="entry name" value="GRAM"/>
</dbReference>
<comment type="caution">
    <text evidence="3">The sequence shown here is derived from an EMBL/GenBank/DDBJ whole genome shotgun (WGS) entry which is preliminary data.</text>
</comment>
<dbReference type="Pfam" id="PF02893">
    <property type="entry name" value="GRAM"/>
    <property type="match status" value="1"/>
</dbReference>
<feature type="transmembrane region" description="Helical" evidence="1">
    <location>
        <begin position="32"/>
        <end position="51"/>
    </location>
</feature>
<name>A0A6M1T331_9BACT</name>
<keyword evidence="1" id="KW-0472">Membrane</keyword>
<dbReference type="Proteomes" id="UP000479132">
    <property type="component" value="Unassembled WGS sequence"/>
</dbReference>
<evidence type="ECO:0000259" key="2">
    <source>
        <dbReference type="Pfam" id="PF02893"/>
    </source>
</evidence>